<feature type="domain" description="CSD" evidence="1">
    <location>
        <begin position="117"/>
        <end position="181"/>
    </location>
</feature>
<reference evidence="2" key="1">
    <citation type="submission" date="2020-01" db="EMBL/GenBank/DDBJ databases">
        <authorList>
            <person name="Rat A."/>
        </authorList>
    </citation>
    <scope>NUCLEOTIDE SEQUENCE</scope>
    <source>
        <strain evidence="2">LMG 31231</strain>
    </source>
</reference>
<protein>
    <submittedName>
        <fullName evidence="2">HPF/RaiA family ribosome-associated protein</fullName>
    </submittedName>
</protein>
<dbReference type="SUPFAM" id="SSF69754">
    <property type="entry name" value="Ribosome binding protein Y (YfiA homologue)"/>
    <property type="match status" value="1"/>
</dbReference>
<dbReference type="InterPro" id="IPR036567">
    <property type="entry name" value="RHF-like"/>
</dbReference>
<comment type="caution">
    <text evidence="2">The sequence shown here is derived from an EMBL/GenBank/DDBJ whole genome shotgun (WGS) entry which is preliminary data.</text>
</comment>
<dbReference type="GO" id="GO:0005829">
    <property type="term" value="C:cytosol"/>
    <property type="evidence" value="ECO:0007669"/>
    <property type="project" value="UniProtKB-ARBA"/>
</dbReference>
<dbReference type="Proteomes" id="UP001138751">
    <property type="component" value="Unassembled WGS sequence"/>
</dbReference>
<dbReference type="InterPro" id="IPR012340">
    <property type="entry name" value="NA-bd_OB-fold"/>
</dbReference>
<organism evidence="2 3">
    <name type="scientific">Neoroseomonas soli</name>
    <dbReference type="NCBI Taxonomy" id="1081025"/>
    <lineage>
        <taxon>Bacteria</taxon>
        <taxon>Pseudomonadati</taxon>
        <taxon>Pseudomonadota</taxon>
        <taxon>Alphaproteobacteria</taxon>
        <taxon>Acetobacterales</taxon>
        <taxon>Acetobacteraceae</taxon>
        <taxon>Neoroseomonas</taxon>
    </lineage>
</organism>
<dbReference type="InterPro" id="IPR002059">
    <property type="entry name" value="CSP_DNA-bd"/>
</dbReference>
<dbReference type="Pfam" id="PF02482">
    <property type="entry name" value="Ribosomal_S30AE"/>
    <property type="match status" value="1"/>
</dbReference>
<dbReference type="EMBL" id="JAAEDM010000050">
    <property type="protein sequence ID" value="MBR0672809.1"/>
    <property type="molecule type" value="Genomic_DNA"/>
</dbReference>
<keyword evidence="3" id="KW-1185">Reference proteome</keyword>
<reference evidence="2" key="2">
    <citation type="journal article" date="2021" name="Syst. Appl. Microbiol.">
        <title>Roseomonas hellenica sp. nov., isolated from roots of wild-growing Alkanna tinctoria.</title>
        <authorList>
            <person name="Rat A."/>
            <person name="Naranjo H.D."/>
            <person name="Lebbe L."/>
            <person name="Cnockaert M."/>
            <person name="Krigas N."/>
            <person name="Grigoriadou K."/>
            <person name="Maloupa E."/>
            <person name="Willems A."/>
        </authorList>
    </citation>
    <scope>NUCLEOTIDE SEQUENCE</scope>
    <source>
        <strain evidence="2">LMG 31231</strain>
    </source>
</reference>
<dbReference type="GO" id="GO:0003676">
    <property type="term" value="F:nucleic acid binding"/>
    <property type="evidence" value="ECO:0007669"/>
    <property type="project" value="InterPro"/>
</dbReference>
<dbReference type="InterPro" id="IPR011129">
    <property type="entry name" value="CSD"/>
</dbReference>
<accession>A0A9X9X080</accession>
<name>A0A9X9X080_9PROT</name>
<dbReference type="Pfam" id="PF00313">
    <property type="entry name" value="CSD"/>
    <property type="match status" value="1"/>
</dbReference>
<dbReference type="SUPFAM" id="SSF50249">
    <property type="entry name" value="Nucleic acid-binding proteins"/>
    <property type="match status" value="1"/>
</dbReference>
<sequence length="183" mass="20184">MTIPLQITFKDMDPSPAMEARIRDKAARIERFADFILRCHVTIEAPHRHHHQGNLYRARVELDVPRGRIVAGNGGAQDHAHEDPYVALRDAFAAATRQLEDHVRKLGGVVKHHEPALIPGRITRFVAGQDYGFLALDGGQEVYFHRNAVVGNGFAQLKVGDHVRVAVTEGENGPQASAVHRAG</sequence>
<dbReference type="InterPro" id="IPR003489">
    <property type="entry name" value="RHF/RaiA"/>
</dbReference>
<dbReference type="CDD" id="cd00552">
    <property type="entry name" value="RaiA"/>
    <property type="match status" value="1"/>
</dbReference>
<evidence type="ECO:0000313" key="2">
    <source>
        <dbReference type="EMBL" id="MBR0672809.1"/>
    </source>
</evidence>
<evidence type="ECO:0000313" key="3">
    <source>
        <dbReference type="Proteomes" id="UP001138751"/>
    </source>
</evidence>
<dbReference type="Gene3D" id="2.40.50.140">
    <property type="entry name" value="Nucleic acid-binding proteins"/>
    <property type="match status" value="1"/>
</dbReference>
<proteinExistence type="predicted"/>
<dbReference type="RefSeq" id="WP_211863227.1">
    <property type="nucleotide sequence ID" value="NZ_JAAEDM010000050.1"/>
</dbReference>
<gene>
    <name evidence="2" type="ORF">GXW76_16640</name>
</gene>
<dbReference type="Gene3D" id="3.30.160.100">
    <property type="entry name" value="Ribosome hibernation promotion factor-like"/>
    <property type="match status" value="1"/>
</dbReference>
<dbReference type="SMART" id="SM00357">
    <property type="entry name" value="CSP"/>
    <property type="match status" value="1"/>
</dbReference>
<dbReference type="PROSITE" id="PS51857">
    <property type="entry name" value="CSD_2"/>
    <property type="match status" value="1"/>
</dbReference>
<dbReference type="AlphaFoldDB" id="A0A9X9X080"/>
<evidence type="ECO:0000259" key="1">
    <source>
        <dbReference type="PROSITE" id="PS51857"/>
    </source>
</evidence>